<protein>
    <submittedName>
        <fullName evidence="1">Uncharacterized protein</fullName>
    </submittedName>
</protein>
<comment type="caution">
    <text evidence="1">The sequence shown here is derived from an EMBL/GenBank/DDBJ whole genome shotgun (WGS) entry which is preliminary data.</text>
</comment>
<dbReference type="EMBL" id="JWZT01001477">
    <property type="protein sequence ID" value="KII71989.1"/>
    <property type="molecule type" value="Genomic_DNA"/>
</dbReference>
<gene>
    <name evidence="1" type="ORF">RF11_02945</name>
</gene>
<dbReference type="AlphaFoldDB" id="A0A0C2J282"/>
<name>A0A0C2J282_THEKT</name>
<reference evidence="1 2" key="1">
    <citation type="journal article" date="2014" name="Genome Biol. Evol.">
        <title>The genome of the myxosporean Thelohanellus kitauei shows adaptations to nutrient acquisition within its fish host.</title>
        <authorList>
            <person name="Yang Y."/>
            <person name="Xiong J."/>
            <person name="Zhou Z."/>
            <person name="Huo F."/>
            <person name="Miao W."/>
            <person name="Ran C."/>
            <person name="Liu Y."/>
            <person name="Zhang J."/>
            <person name="Feng J."/>
            <person name="Wang M."/>
            <person name="Wang M."/>
            <person name="Wang L."/>
            <person name="Yao B."/>
        </authorList>
    </citation>
    <scope>NUCLEOTIDE SEQUENCE [LARGE SCALE GENOMIC DNA]</scope>
    <source>
        <strain evidence="1">Wuqing</strain>
    </source>
</reference>
<evidence type="ECO:0000313" key="2">
    <source>
        <dbReference type="Proteomes" id="UP000031668"/>
    </source>
</evidence>
<evidence type="ECO:0000313" key="1">
    <source>
        <dbReference type="EMBL" id="KII71989.1"/>
    </source>
</evidence>
<sequence length="763" mass="89448">MIIYNFAQISHLQKLEYFIDEFCFQYRVNKDEVLVEFYLTLPNEHSLAKNTRSFLANKCVMLLDLVSEPRNLRQCVLSFLEWGRLERSQTLGVKNKIKGTSLELSEITISCQMYFIKEKLDFIGLGHDLGFMFSMQDKRQIDKVILKYISCSLTRFEYKEVFLDVEVLNAANLLPRVDMLFLFIRQYLSAKHKDWIEIFHFTVQKISLLKESYLLFLKLLNWIKLFTEYEIYLFDILMALNAWVKHKFRGTIYFLHLSKLFKELEALWSQKKDSPINEWETNLNSAERQTIIPTNFQKPIKSLSSDAFLISFNDFISSLERNTTQLSPIETLVKQVIDLKYSTVSYLSDSSCQSFYSIKLYGVMGIFLSVLNLVAIKWKDGQINSTCLSSMCIGFLKVLNHIKNRNIADKQVDELANQLMCLEFKESAFLLCCKLSPKKCEIDWTRYISECLSRLMFDERNVSISTSFLSLVSPWSESIFSSIFDGLMQNNRNVSVRILTTFLTQNYGLYQNYIFHKQHSSWCDFLGWEDFDTGSDIRPDQLLSRFKTSVLAGKLNDPQKWTIDGLLNFCSFYKADLFEIMRIYLVGFIYHRFFKASCIDERFGFSEYVLHPASKDFSKKLLMELFGLAPGYCYEYLVGIAEILFKIDPDLSSAEIRPIARFCRFRSEIYSILNNYSRKYRVSPEEQKTYKYQLHKSLEIISPQIDVAAPNPDGFPTFIDLSTIRNRLPLSNRLIKTWKVCNFFIIYPQFIRTCTSSDVLNLF</sequence>
<proteinExistence type="predicted"/>
<accession>A0A0C2J282</accession>
<organism evidence="1 2">
    <name type="scientific">Thelohanellus kitauei</name>
    <name type="common">Myxosporean</name>
    <dbReference type="NCBI Taxonomy" id="669202"/>
    <lineage>
        <taxon>Eukaryota</taxon>
        <taxon>Metazoa</taxon>
        <taxon>Cnidaria</taxon>
        <taxon>Myxozoa</taxon>
        <taxon>Myxosporea</taxon>
        <taxon>Bivalvulida</taxon>
        <taxon>Platysporina</taxon>
        <taxon>Myxobolidae</taxon>
        <taxon>Thelohanellus</taxon>
    </lineage>
</organism>
<dbReference type="Proteomes" id="UP000031668">
    <property type="component" value="Unassembled WGS sequence"/>
</dbReference>
<keyword evidence="2" id="KW-1185">Reference proteome</keyword>